<keyword evidence="1" id="KW-1133">Transmembrane helix</keyword>
<feature type="domain" description="NERD" evidence="2">
    <location>
        <begin position="71"/>
        <end position="176"/>
    </location>
</feature>
<dbReference type="InterPro" id="IPR011528">
    <property type="entry name" value="NERD"/>
</dbReference>
<dbReference type="PROSITE" id="PS50965">
    <property type="entry name" value="NERD"/>
    <property type="match status" value="1"/>
</dbReference>
<dbReference type="RefSeq" id="WP_013158700.1">
    <property type="nucleotide sequence ID" value="NC_014212.1"/>
</dbReference>
<accession>D7BII0</accession>
<dbReference type="STRING" id="526227.Mesil_2293"/>
<feature type="transmembrane region" description="Helical" evidence="1">
    <location>
        <begin position="16"/>
        <end position="34"/>
    </location>
</feature>
<dbReference type="HOGENOM" id="CLU_1277120_0_0_0"/>
<evidence type="ECO:0000256" key="1">
    <source>
        <dbReference type="SAM" id="Phobius"/>
    </source>
</evidence>
<dbReference type="EMBL" id="CP002042">
    <property type="protein sequence ID" value="ADH64155.1"/>
    <property type="molecule type" value="Genomic_DNA"/>
</dbReference>
<dbReference type="Pfam" id="PF08378">
    <property type="entry name" value="NERD"/>
    <property type="match status" value="1"/>
</dbReference>
<organism evidence="3 4">
    <name type="scientific">Allomeiothermus silvanus (strain ATCC 700542 / DSM 9946 / NBRC 106475 / NCIMB 13440 / VI-R2)</name>
    <name type="common">Thermus silvanus</name>
    <dbReference type="NCBI Taxonomy" id="526227"/>
    <lineage>
        <taxon>Bacteria</taxon>
        <taxon>Thermotogati</taxon>
        <taxon>Deinococcota</taxon>
        <taxon>Deinococci</taxon>
        <taxon>Thermales</taxon>
        <taxon>Thermaceae</taxon>
        <taxon>Allomeiothermus</taxon>
    </lineage>
</organism>
<keyword evidence="4" id="KW-1185">Reference proteome</keyword>
<keyword evidence="1" id="KW-0472">Membrane</keyword>
<dbReference type="OrthoDB" id="9813328at2"/>
<dbReference type="KEGG" id="msv:Mesil_2293"/>
<dbReference type="Proteomes" id="UP000001916">
    <property type="component" value="Chromosome"/>
</dbReference>
<dbReference type="AlphaFoldDB" id="D7BII0"/>
<gene>
    <name evidence="3" type="ordered locus">Mesil_2293</name>
</gene>
<protein>
    <submittedName>
        <fullName evidence="3">NERD domain protein</fullName>
    </submittedName>
</protein>
<name>D7BII0_ALLS1</name>
<proteinExistence type="predicted"/>
<sequence>MALKHGRAGKTLRNKLGKVAVVLGMMGFSTWLIIKISVPWLAPVAPLLAALVIFRLLEDKDVSRNISALSKGYAGEAYVGKVLETLPSGWRVFHDLDLGGENVDHLVIGPGGVFSLEVKNYSGKVTATPNGLYNKGERQDKIVKQAWRQSHKLRELLGVEVVPILVFVGDELEGSRVGRLMVKRPRELVPFFRNLPKVWEYKEFLEVVRRAERLVK</sequence>
<keyword evidence="1" id="KW-0812">Transmembrane</keyword>
<dbReference type="eggNOG" id="COG4223">
    <property type="taxonomic scope" value="Bacteria"/>
</dbReference>
<reference evidence="3 4" key="1">
    <citation type="journal article" date="2010" name="Stand. Genomic Sci.">
        <title>Complete genome sequence of Meiothermus silvanus type strain (VI-R2).</title>
        <authorList>
            <person name="Sikorski J."/>
            <person name="Tindall B.J."/>
            <person name="Lowry S."/>
            <person name="Lucas S."/>
            <person name="Nolan M."/>
            <person name="Copeland A."/>
            <person name="Glavina Del Rio T."/>
            <person name="Tice H."/>
            <person name="Cheng J.F."/>
            <person name="Han C."/>
            <person name="Pitluck S."/>
            <person name="Liolios K."/>
            <person name="Ivanova N."/>
            <person name="Mavromatis K."/>
            <person name="Mikhailova N."/>
            <person name="Pati A."/>
            <person name="Goodwin L."/>
            <person name="Chen A."/>
            <person name="Palaniappan K."/>
            <person name="Land M."/>
            <person name="Hauser L."/>
            <person name="Chang Y.J."/>
            <person name="Jeffries C.D."/>
            <person name="Rohde M."/>
            <person name="Goker M."/>
            <person name="Woyke T."/>
            <person name="Bristow J."/>
            <person name="Eisen J.A."/>
            <person name="Markowitz V."/>
            <person name="Hugenholtz P."/>
            <person name="Kyrpides N.C."/>
            <person name="Klenk H.P."/>
            <person name="Lapidus A."/>
        </authorList>
    </citation>
    <scope>NUCLEOTIDE SEQUENCE [LARGE SCALE GENOMIC DNA]</scope>
    <source>
        <strain evidence="4">ATCC 700542 / DSM 9946 / VI-R2</strain>
    </source>
</reference>
<evidence type="ECO:0000313" key="3">
    <source>
        <dbReference type="EMBL" id="ADH64155.1"/>
    </source>
</evidence>
<evidence type="ECO:0000259" key="2">
    <source>
        <dbReference type="PROSITE" id="PS50965"/>
    </source>
</evidence>
<evidence type="ECO:0000313" key="4">
    <source>
        <dbReference type="Proteomes" id="UP000001916"/>
    </source>
</evidence>